<evidence type="ECO:0000256" key="3">
    <source>
        <dbReference type="ARBA" id="ARBA00022598"/>
    </source>
</evidence>
<evidence type="ECO:0000256" key="1">
    <source>
        <dbReference type="ARBA" id="ARBA00004496"/>
    </source>
</evidence>
<keyword evidence="2 8" id="KW-0963">Cytoplasm</keyword>
<comment type="caution">
    <text evidence="10">The sequence shown here is derived from an EMBL/GenBank/DDBJ whole genome shotgun (WGS) entry which is preliminary data.</text>
</comment>
<dbReference type="GO" id="GO:0032267">
    <property type="term" value="F:tRNA(Ile)-lysidine synthase activity"/>
    <property type="evidence" value="ECO:0007669"/>
    <property type="project" value="UniProtKB-EC"/>
</dbReference>
<feature type="binding site" evidence="8">
    <location>
        <begin position="26"/>
        <end position="31"/>
    </location>
    <ligand>
        <name>ATP</name>
        <dbReference type="ChEBI" id="CHEBI:30616"/>
    </ligand>
</feature>
<dbReference type="EMBL" id="QWGR01000009">
    <property type="protein sequence ID" value="RIJ47181.1"/>
    <property type="molecule type" value="Genomic_DNA"/>
</dbReference>
<dbReference type="SUPFAM" id="SSF56037">
    <property type="entry name" value="PheT/TilS domain"/>
    <property type="match status" value="1"/>
</dbReference>
<dbReference type="SMART" id="SM00977">
    <property type="entry name" value="TilS_C"/>
    <property type="match status" value="1"/>
</dbReference>
<feature type="domain" description="Lysidine-tRNA(Ile) synthetase C-terminal" evidence="9">
    <location>
        <begin position="364"/>
        <end position="436"/>
    </location>
</feature>
<accession>A0A399SYM2</accession>
<protein>
    <recommendedName>
        <fullName evidence="8">tRNA(Ile)-lysidine synthase</fullName>
        <ecNumber evidence="8">6.3.4.19</ecNumber>
    </recommendedName>
    <alternativeName>
        <fullName evidence="8">tRNA(Ile)-2-lysyl-cytidine synthase</fullName>
    </alternativeName>
    <alternativeName>
        <fullName evidence="8">tRNA(Ile)-lysidine synthetase</fullName>
    </alternativeName>
</protein>
<dbReference type="NCBIfam" id="TIGR02433">
    <property type="entry name" value="lysidine_TilS_C"/>
    <property type="match status" value="1"/>
</dbReference>
<dbReference type="InterPro" id="IPR011063">
    <property type="entry name" value="TilS/TtcA_N"/>
</dbReference>
<evidence type="ECO:0000256" key="8">
    <source>
        <dbReference type="HAMAP-Rule" id="MF_01161"/>
    </source>
</evidence>
<dbReference type="AlphaFoldDB" id="A0A399SYM2"/>
<dbReference type="CDD" id="cd01992">
    <property type="entry name" value="TilS_N"/>
    <property type="match status" value="1"/>
</dbReference>
<comment type="similarity">
    <text evidence="8">Belongs to the tRNA(Ile)-lysidine synthase family.</text>
</comment>
<dbReference type="GO" id="GO:0006400">
    <property type="term" value="P:tRNA modification"/>
    <property type="evidence" value="ECO:0007669"/>
    <property type="project" value="UniProtKB-UniRule"/>
</dbReference>
<dbReference type="InterPro" id="IPR012796">
    <property type="entry name" value="Lysidine-tRNA-synth_C"/>
</dbReference>
<dbReference type="GO" id="GO:0005524">
    <property type="term" value="F:ATP binding"/>
    <property type="evidence" value="ECO:0007669"/>
    <property type="project" value="UniProtKB-UniRule"/>
</dbReference>
<dbReference type="Pfam" id="PF01171">
    <property type="entry name" value="ATP_bind_3"/>
    <property type="match status" value="1"/>
</dbReference>
<evidence type="ECO:0000256" key="4">
    <source>
        <dbReference type="ARBA" id="ARBA00022694"/>
    </source>
</evidence>
<dbReference type="GO" id="GO:0005737">
    <property type="term" value="C:cytoplasm"/>
    <property type="evidence" value="ECO:0007669"/>
    <property type="project" value="UniProtKB-SubCell"/>
</dbReference>
<dbReference type="NCBIfam" id="TIGR02432">
    <property type="entry name" value="lysidine_TilS_N"/>
    <property type="match status" value="1"/>
</dbReference>
<dbReference type="HAMAP" id="MF_01161">
    <property type="entry name" value="tRNA_Ile_lys_synt"/>
    <property type="match status" value="1"/>
</dbReference>
<comment type="catalytic activity">
    <reaction evidence="7 8">
        <text>cytidine(34) in tRNA(Ile2) + L-lysine + ATP = lysidine(34) in tRNA(Ile2) + AMP + diphosphate + H(+)</text>
        <dbReference type="Rhea" id="RHEA:43744"/>
        <dbReference type="Rhea" id="RHEA-COMP:10625"/>
        <dbReference type="Rhea" id="RHEA-COMP:10670"/>
        <dbReference type="ChEBI" id="CHEBI:15378"/>
        <dbReference type="ChEBI" id="CHEBI:30616"/>
        <dbReference type="ChEBI" id="CHEBI:32551"/>
        <dbReference type="ChEBI" id="CHEBI:33019"/>
        <dbReference type="ChEBI" id="CHEBI:82748"/>
        <dbReference type="ChEBI" id="CHEBI:83665"/>
        <dbReference type="ChEBI" id="CHEBI:456215"/>
        <dbReference type="EC" id="6.3.4.19"/>
    </reaction>
</comment>
<evidence type="ECO:0000256" key="5">
    <source>
        <dbReference type="ARBA" id="ARBA00022741"/>
    </source>
</evidence>
<gene>
    <name evidence="8 10" type="primary">tilS</name>
    <name evidence="10" type="ORF">D1614_15595</name>
</gene>
<dbReference type="Gene3D" id="3.40.50.620">
    <property type="entry name" value="HUPs"/>
    <property type="match status" value="1"/>
</dbReference>
<comment type="subcellular location">
    <subcellularLocation>
        <location evidence="1 8">Cytoplasm</location>
    </subcellularLocation>
</comment>
<evidence type="ECO:0000259" key="9">
    <source>
        <dbReference type="SMART" id="SM00977"/>
    </source>
</evidence>
<keyword evidence="6 8" id="KW-0067">ATP-binding</keyword>
<keyword evidence="4 8" id="KW-0819">tRNA processing</keyword>
<dbReference type="InterPro" id="IPR012094">
    <property type="entry name" value="tRNA_Ile_lys_synt"/>
</dbReference>
<proteinExistence type="inferred from homology"/>
<evidence type="ECO:0000256" key="6">
    <source>
        <dbReference type="ARBA" id="ARBA00022840"/>
    </source>
</evidence>
<dbReference type="Proteomes" id="UP000265926">
    <property type="component" value="Unassembled WGS sequence"/>
</dbReference>
<organism evidence="10 11">
    <name type="scientific">Maribellus luteus</name>
    <dbReference type="NCBI Taxonomy" id="2305463"/>
    <lineage>
        <taxon>Bacteria</taxon>
        <taxon>Pseudomonadati</taxon>
        <taxon>Bacteroidota</taxon>
        <taxon>Bacteroidia</taxon>
        <taxon>Marinilabiliales</taxon>
        <taxon>Prolixibacteraceae</taxon>
        <taxon>Maribellus</taxon>
    </lineage>
</organism>
<sequence>MLKNFIQNIKEKGLIAPDERVLLAVSGGIDSMVLLHLFEQSGFEYGVAHCNFRLRGEESDGDERFVREYVQMHGIPSFFETFDTEEYARISGISIEMAARELRYAFFERIRRENNYDRIVTAHHQDDLIETFFLNLSRKTGIKGLTGIKEKSGYLIRPLLLAGRAEIEQYAAQNYLDYREDSTNNEVVYQRNFLRHKILPLFNELNPAFKKNLLASIDNLRDAEQVYTSVLNRDKEEVVEETNDEMRIDIEKLRTTEFPHLLLLEVLSPLHFNPSVIDEVFQSLDAEPGKQFFSATHRLVKDRAFLFVAPIKEPGEQLYYIEEADMELFEPVQLSIEKTVAAGFKIVKSPDVACIDLDTIQFPLLIRKWKQGDYFQPLGMQGMKKISDFFIDQKIPLHEKENTWLLCSGKKIVWIMGHRLDDRFKVTNKTQKVLVFRNLSIKSLF</sequence>
<reference evidence="10 11" key="1">
    <citation type="submission" date="2018-08" db="EMBL/GenBank/DDBJ databases">
        <title>Pallidiluteibacterium maritimus gen. nov., sp. nov., isolated from coastal sediment.</title>
        <authorList>
            <person name="Zhou L.Y."/>
        </authorList>
    </citation>
    <scope>NUCLEOTIDE SEQUENCE [LARGE SCALE GENOMIC DNA]</scope>
    <source>
        <strain evidence="10 11">XSD2</strain>
    </source>
</reference>
<evidence type="ECO:0000256" key="7">
    <source>
        <dbReference type="ARBA" id="ARBA00048539"/>
    </source>
</evidence>
<dbReference type="RefSeq" id="WP_119438899.1">
    <property type="nucleotide sequence ID" value="NZ_QWGR01000009.1"/>
</dbReference>
<dbReference type="Pfam" id="PF11734">
    <property type="entry name" value="TilS_C"/>
    <property type="match status" value="1"/>
</dbReference>
<dbReference type="EC" id="6.3.4.19" evidence="8"/>
<comment type="function">
    <text evidence="8">Ligates lysine onto the cytidine present at position 34 of the AUA codon-specific tRNA(Ile) that contains the anticodon CAU, in an ATP-dependent manner. Cytidine is converted to lysidine, thus changing the amino acid specificity of the tRNA from methionine to isoleucine.</text>
</comment>
<dbReference type="InterPro" id="IPR012795">
    <property type="entry name" value="tRNA_Ile_lys_synt_N"/>
</dbReference>
<name>A0A399SYM2_9BACT</name>
<dbReference type="InterPro" id="IPR014729">
    <property type="entry name" value="Rossmann-like_a/b/a_fold"/>
</dbReference>
<comment type="domain">
    <text evidence="8">The N-terminal region contains the highly conserved SGGXDS motif, predicted to be a P-loop motif involved in ATP binding.</text>
</comment>
<evidence type="ECO:0000256" key="2">
    <source>
        <dbReference type="ARBA" id="ARBA00022490"/>
    </source>
</evidence>
<dbReference type="PANTHER" id="PTHR43033:SF1">
    <property type="entry name" value="TRNA(ILE)-LYSIDINE SYNTHASE-RELATED"/>
    <property type="match status" value="1"/>
</dbReference>
<keyword evidence="3 8" id="KW-0436">Ligase</keyword>
<keyword evidence="5 8" id="KW-0547">Nucleotide-binding</keyword>
<dbReference type="OrthoDB" id="9807403at2"/>
<dbReference type="SUPFAM" id="SSF52402">
    <property type="entry name" value="Adenine nucleotide alpha hydrolases-like"/>
    <property type="match status" value="1"/>
</dbReference>
<dbReference type="PANTHER" id="PTHR43033">
    <property type="entry name" value="TRNA(ILE)-LYSIDINE SYNTHASE-RELATED"/>
    <property type="match status" value="1"/>
</dbReference>
<keyword evidence="11" id="KW-1185">Reference proteome</keyword>
<evidence type="ECO:0000313" key="10">
    <source>
        <dbReference type="EMBL" id="RIJ47181.1"/>
    </source>
</evidence>
<evidence type="ECO:0000313" key="11">
    <source>
        <dbReference type="Proteomes" id="UP000265926"/>
    </source>
</evidence>